<feature type="region of interest" description="Disordered" evidence="1">
    <location>
        <begin position="241"/>
        <end position="264"/>
    </location>
</feature>
<keyword evidence="3" id="KW-1185">Reference proteome</keyword>
<organism evidence="2 3">
    <name type="scientific">Phialocephala subalpina</name>
    <dbReference type="NCBI Taxonomy" id="576137"/>
    <lineage>
        <taxon>Eukaryota</taxon>
        <taxon>Fungi</taxon>
        <taxon>Dikarya</taxon>
        <taxon>Ascomycota</taxon>
        <taxon>Pezizomycotina</taxon>
        <taxon>Leotiomycetes</taxon>
        <taxon>Helotiales</taxon>
        <taxon>Mollisiaceae</taxon>
        <taxon>Phialocephala</taxon>
        <taxon>Phialocephala fortinii species complex</taxon>
    </lineage>
</organism>
<name>A0A1L7XRD5_9HELO</name>
<proteinExistence type="predicted"/>
<gene>
    <name evidence="2" type="ORF">PAC_17521</name>
</gene>
<reference evidence="2 3" key="1">
    <citation type="submission" date="2016-03" db="EMBL/GenBank/DDBJ databases">
        <authorList>
            <person name="Ploux O."/>
        </authorList>
    </citation>
    <scope>NUCLEOTIDE SEQUENCE [LARGE SCALE GENOMIC DNA]</scope>
    <source>
        <strain evidence="2 3">UAMH 11012</strain>
    </source>
</reference>
<evidence type="ECO:0000256" key="1">
    <source>
        <dbReference type="SAM" id="MobiDB-lite"/>
    </source>
</evidence>
<accession>A0A1L7XRD5</accession>
<dbReference type="AlphaFoldDB" id="A0A1L7XRD5"/>
<dbReference type="EMBL" id="FJOG01000045">
    <property type="protein sequence ID" value="CZR67622.1"/>
    <property type="molecule type" value="Genomic_DNA"/>
</dbReference>
<evidence type="ECO:0000313" key="2">
    <source>
        <dbReference type="EMBL" id="CZR67622.1"/>
    </source>
</evidence>
<protein>
    <submittedName>
        <fullName evidence="2">Uncharacterized protein</fullName>
    </submittedName>
</protein>
<sequence length="264" mass="27064">MELRSSIAIRQARERLSALDTTHEGNERKAKEAEVLFKDITALDFNDLKIQSARQQEAQVQNDVSAIRPPFAYGDFKYYSKKKVQGLERVGSAKVKVFGRKTPLFEDLHLKNCKEAAEEKQKVERNMFSISTPPNCALVCGTDYQHHKDNNQIAYAQTEGYQMLSSGLWVAPPDTSKSESGHYGHSSISQGNSWGCAAGVGYNYGSSGLGDSGGYSGGYSGGGGDGGGGGAGSGGGCGGGGGGGDGGGGGGGEGGGGGGGCAGG</sequence>
<evidence type="ECO:0000313" key="3">
    <source>
        <dbReference type="Proteomes" id="UP000184330"/>
    </source>
</evidence>
<dbReference type="STRING" id="576137.A0A1L7XRD5"/>
<dbReference type="OrthoDB" id="10568596at2759"/>
<dbReference type="Proteomes" id="UP000184330">
    <property type="component" value="Unassembled WGS sequence"/>
</dbReference>